<dbReference type="EMBL" id="JACHJN010000009">
    <property type="protein sequence ID" value="MBB5958736.1"/>
    <property type="molecule type" value="Genomic_DNA"/>
</dbReference>
<dbReference type="InterPro" id="IPR010982">
    <property type="entry name" value="Lambda_DNA-bd_dom_sf"/>
</dbReference>
<evidence type="ECO:0000256" key="1">
    <source>
        <dbReference type="SAM" id="MobiDB-lite"/>
    </source>
</evidence>
<dbReference type="PRINTS" id="PR00364">
    <property type="entry name" value="DISEASERSIST"/>
</dbReference>
<dbReference type="GO" id="GO:0003677">
    <property type="term" value="F:DNA binding"/>
    <property type="evidence" value="ECO:0007669"/>
    <property type="project" value="InterPro"/>
</dbReference>
<dbReference type="SMART" id="SM00028">
    <property type="entry name" value="TPR"/>
    <property type="match status" value="3"/>
</dbReference>
<evidence type="ECO:0000313" key="3">
    <source>
        <dbReference type="EMBL" id="MBB5958736.1"/>
    </source>
</evidence>
<accession>A0A841CTI2</accession>
<dbReference type="PROSITE" id="PS50943">
    <property type="entry name" value="HTH_CROC1"/>
    <property type="match status" value="1"/>
</dbReference>
<feature type="region of interest" description="Disordered" evidence="1">
    <location>
        <begin position="25"/>
        <end position="47"/>
    </location>
</feature>
<dbReference type="CDD" id="cd00093">
    <property type="entry name" value="HTH_XRE"/>
    <property type="match status" value="1"/>
</dbReference>
<dbReference type="AlphaFoldDB" id="A0A841CTI2"/>
<dbReference type="InterPro" id="IPR041664">
    <property type="entry name" value="AAA_16"/>
</dbReference>
<dbReference type="InterPro" id="IPR003593">
    <property type="entry name" value="AAA+_ATPase"/>
</dbReference>
<dbReference type="SUPFAM" id="SSF48452">
    <property type="entry name" value="TPR-like"/>
    <property type="match status" value="1"/>
</dbReference>
<dbReference type="InterPro" id="IPR027417">
    <property type="entry name" value="P-loop_NTPase"/>
</dbReference>
<protein>
    <submittedName>
        <fullName evidence="3">Tetratricopeptide (TPR) repeat protein/transcriptional regulator with XRE-family HTH domain</fullName>
    </submittedName>
</protein>
<comment type="caution">
    <text evidence="3">The sequence shown here is derived from an EMBL/GenBank/DDBJ whole genome shotgun (WGS) entry which is preliminary data.</text>
</comment>
<dbReference type="RefSeq" id="WP_184694986.1">
    <property type="nucleotide sequence ID" value="NZ_JACHJN010000009.1"/>
</dbReference>
<dbReference type="SUPFAM" id="SSF52540">
    <property type="entry name" value="P-loop containing nucleoside triphosphate hydrolases"/>
    <property type="match status" value="1"/>
</dbReference>
<organism evidence="3 4">
    <name type="scientific">Saccharothrix tamanrassetensis</name>
    <dbReference type="NCBI Taxonomy" id="1051531"/>
    <lineage>
        <taxon>Bacteria</taxon>
        <taxon>Bacillati</taxon>
        <taxon>Actinomycetota</taxon>
        <taxon>Actinomycetes</taxon>
        <taxon>Pseudonocardiales</taxon>
        <taxon>Pseudonocardiaceae</taxon>
        <taxon>Saccharothrix</taxon>
    </lineage>
</organism>
<dbReference type="Proteomes" id="UP000547510">
    <property type="component" value="Unassembled WGS sequence"/>
</dbReference>
<dbReference type="Gene3D" id="1.25.40.10">
    <property type="entry name" value="Tetratricopeptide repeat domain"/>
    <property type="match status" value="2"/>
</dbReference>
<dbReference type="PANTHER" id="PTHR47691:SF3">
    <property type="entry name" value="HTH-TYPE TRANSCRIPTIONAL REGULATOR RV0890C-RELATED"/>
    <property type="match status" value="1"/>
</dbReference>
<evidence type="ECO:0000259" key="2">
    <source>
        <dbReference type="PROSITE" id="PS50943"/>
    </source>
</evidence>
<dbReference type="InterPro" id="IPR019734">
    <property type="entry name" value="TPR_rpt"/>
</dbReference>
<dbReference type="Gene3D" id="1.10.260.40">
    <property type="entry name" value="lambda repressor-like DNA-binding domains"/>
    <property type="match status" value="1"/>
</dbReference>
<reference evidence="3 4" key="1">
    <citation type="submission" date="2020-08" db="EMBL/GenBank/DDBJ databases">
        <title>Genomic Encyclopedia of Type Strains, Phase III (KMG-III): the genomes of soil and plant-associated and newly described type strains.</title>
        <authorList>
            <person name="Whitman W."/>
        </authorList>
    </citation>
    <scope>NUCLEOTIDE SEQUENCE [LARGE SCALE GENOMIC DNA]</scope>
    <source>
        <strain evidence="3 4">CECT 8640</strain>
    </source>
</reference>
<sequence>MLSTGEHDAFRKLMKRLREEQGRSFRSLAEHTNYDPSHLAGVERGRRSPKLDLAEQVDRALGAGGRLIATLRRRPAQLSAVVSPFVGREEELRLLHEAVDGDRTDGSPRVVVVEGPPGVGKTSLALRVAHDVKERHPDGQVYANLHGYSPARAPAHPADVLEEFLSALGLRDIPPGLDERATTFRSVLDGRRVLIVLDNAARVEQVEPLLPGSASCTVLVTSRRELTGLAVRNGVTRLTVRPMTPVESTTLVRGVIGERAAAEPEAVDVLVERCGRLPLALRIAGEWVARRPGHAVHDLAARLADEQHRLDGLDTGDRSTAMRAVIGWSYRELPEQAARLFRLLGLYRGVHFSVDSAAASAGLPHEVTRRLLEELASVHLVEPCAPGRYRLHDLLRAYAAEQAEVAESEASREAAVRRLVEWYVHTARAAGRMLAPHRAVPFTLPRVSEGVEPARFVSDLTALAWCDTESDNFAPMIRLAYRYRQWTPAWQLAVVLWDWLQVRKPLSVWIETHEAALRAARRALDAEADAWVCTNLAQAFHQQRCFDASRARYEYALEVRRRRDDLHGQAWTLAGLVFLSVDERRMAEALDCAEQSLRIFAEVGDQEGTAEVLLARVDAWRAGAPDRVGEAEEQVREALGLFEALEIHDGQGRAWLKLAALFEERGELVQALQAAGRALDAYRRGGDRRGEADALLRQADLLDAAGQSGRPEREQAWELYDLLSDPRADEIIQRVQSVRPE</sequence>
<dbReference type="InterPro" id="IPR011990">
    <property type="entry name" value="TPR-like_helical_dom_sf"/>
</dbReference>
<name>A0A841CTI2_9PSEU</name>
<keyword evidence="4" id="KW-1185">Reference proteome</keyword>
<proteinExistence type="predicted"/>
<dbReference type="SMART" id="SM00530">
    <property type="entry name" value="HTH_XRE"/>
    <property type="match status" value="1"/>
</dbReference>
<evidence type="ECO:0000313" key="4">
    <source>
        <dbReference type="Proteomes" id="UP000547510"/>
    </source>
</evidence>
<dbReference type="Gene3D" id="3.40.50.300">
    <property type="entry name" value="P-loop containing nucleotide triphosphate hydrolases"/>
    <property type="match status" value="1"/>
</dbReference>
<gene>
    <name evidence="3" type="ORF">FHS29_005345</name>
</gene>
<feature type="domain" description="HTH cro/C1-type" evidence="2">
    <location>
        <begin position="14"/>
        <end position="67"/>
    </location>
</feature>
<dbReference type="PANTHER" id="PTHR47691">
    <property type="entry name" value="REGULATOR-RELATED"/>
    <property type="match status" value="1"/>
</dbReference>
<dbReference type="Pfam" id="PF13191">
    <property type="entry name" value="AAA_16"/>
    <property type="match status" value="1"/>
</dbReference>
<dbReference type="SMART" id="SM00382">
    <property type="entry name" value="AAA"/>
    <property type="match status" value="1"/>
</dbReference>
<dbReference type="InterPro" id="IPR001387">
    <property type="entry name" value="Cro/C1-type_HTH"/>
</dbReference>
<dbReference type="SUPFAM" id="SSF47413">
    <property type="entry name" value="lambda repressor-like DNA-binding domains"/>
    <property type="match status" value="1"/>
</dbReference>
<dbReference type="Pfam" id="PF13560">
    <property type="entry name" value="HTH_31"/>
    <property type="match status" value="1"/>
</dbReference>